<name>A0A8T0I3S4_CERPU</name>
<dbReference type="Proteomes" id="UP000822688">
    <property type="component" value="Chromosome 5"/>
</dbReference>
<protein>
    <submittedName>
        <fullName evidence="2">Uncharacterized protein</fullName>
    </submittedName>
</protein>
<evidence type="ECO:0000313" key="2">
    <source>
        <dbReference type="EMBL" id="KAG0577585.1"/>
    </source>
</evidence>
<reference evidence="2" key="1">
    <citation type="submission" date="2020-06" db="EMBL/GenBank/DDBJ databases">
        <title>WGS assembly of Ceratodon purpureus strain R40.</title>
        <authorList>
            <person name="Carey S.B."/>
            <person name="Jenkins J."/>
            <person name="Shu S."/>
            <person name="Lovell J.T."/>
            <person name="Sreedasyam A."/>
            <person name="Maumus F."/>
            <person name="Tiley G.P."/>
            <person name="Fernandez-Pozo N."/>
            <person name="Barry K."/>
            <person name="Chen C."/>
            <person name="Wang M."/>
            <person name="Lipzen A."/>
            <person name="Daum C."/>
            <person name="Saski C.A."/>
            <person name="Payton A.C."/>
            <person name="Mcbreen J.C."/>
            <person name="Conrad R.E."/>
            <person name="Kollar L.M."/>
            <person name="Olsson S."/>
            <person name="Huttunen S."/>
            <person name="Landis J.B."/>
            <person name="Wickett N.J."/>
            <person name="Johnson M.G."/>
            <person name="Rensing S.A."/>
            <person name="Grimwood J."/>
            <person name="Schmutz J."/>
            <person name="Mcdaniel S.F."/>
        </authorList>
    </citation>
    <scope>NUCLEOTIDE SEQUENCE</scope>
    <source>
        <strain evidence="2">R40</strain>
    </source>
</reference>
<feature type="chain" id="PRO_5035875854" evidence="1">
    <location>
        <begin position="19"/>
        <end position="54"/>
    </location>
</feature>
<evidence type="ECO:0000256" key="1">
    <source>
        <dbReference type="SAM" id="SignalP"/>
    </source>
</evidence>
<dbReference type="EMBL" id="CM026425">
    <property type="protein sequence ID" value="KAG0577585.1"/>
    <property type="molecule type" value="Genomic_DNA"/>
</dbReference>
<comment type="caution">
    <text evidence="2">The sequence shown here is derived from an EMBL/GenBank/DDBJ whole genome shotgun (WGS) entry which is preliminary data.</text>
</comment>
<keyword evidence="3" id="KW-1185">Reference proteome</keyword>
<keyword evidence="1" id="KW-0732">Signal</keyword>
<proteinExistence type="predicted"/>
<feature type="signal peptide" evidence="1">
    <location>
        <begin position="1"/>
        <end position="18"/>
    </location>
</feature>
<organism evidence="2 3">
    <name type="scientific">Ceratodon purpureus</name>
    <name type="common">Fire moss</name>
    <name type="synonym">Dicranum purpureum</name>
    <dbReference type="NCBI Taxonomy" id="3225"/>
    <lineage>
        <taxon>Eukaryota</taxon>
        <taxon>Viridiplantae</taxon>
        <taxon>Streptophyta</taxon>
        <taxon>Embryophyta</taxon>
        <taxon>Bryophyta</taxon>
        <taxon>Bryophytina</taxon>
        <taxon>Bryopsida</taxon>
        <taxon>Dicranidae</taxon>
        <taxon>Pseudoditrichales</taxon>
        <taxon>Ditrichaceae</taxon>
        <taxon>Ceratodon</taxon>
    </lineage>
</organism>
<dbReference type="AlphaFoldDB" id="A0A8T0I3S4"/>
<evidence type="ECO:0000313" key="3">
    <source>
        <dbReference type="Proteomes" id="UP000822688"/>
    </source>
</evidence>
<sequence length="54" mass="5837">MNIVQLLSFATLLLAVFSIDLCTSVELLNPTSETHVCTNCYSVLGCLSFTGLHC</sequence>
<accession>A0A8T0I3S4</accession>
<gene>
    <name evidence="2" type="ORF">KC19_5G166600</name>
</gene>